<dbReference type="InterPro" id="IPR002528">
    <property type="entry name" value="MATE_fam"/>
</dbReference>
<dbReference type="PANTHER" id="PTHR43298">
    <property type="entry name" value="MULTIDRUG RESISTANCE PROTEIN NORM-RELATED"/>
    <property type="match status" value="1"/>
</dbReference>
<evidence type="ECO:0000256" key="2">
    <source>
        <dbReference type="SAM" id="Phobius"/>
    </source>
</evidence>
<evidence type="ECO:0000313" key="3">
    <source>
        <dbReference type="EMBL" id="SHH19152.1"/>
    </source>
</evidence>
<accession>A0A1M5QYH3</accession>
<dbReference type="GO" id="GO:0015297">
    <property type="term" value="F:antiporter activity"/>
    <property type="evidence" value="ECO:0007669"/>
    <property type="project" value="InterPro"/>
</dbReference>
<keyword evidence="2" id="KW-0472">Membrane</keyword>
<keyword evidence="1" id="KW-0813">Transport</keyword>
<organism evidence="3 4">
    <name type="scientific">Ferrimonas marina</name>
    <dbReference type="NCBI Taxonomy" id="299255"/>
    <lineage>
        <taxon>Bacteria</taxon>
        <taxon>Pseudomonadati</taxon>
        <taxon>Pseudomonadota</taxon>
        <taxon>Gammaproteobacteria</taxon>
        <taxon>Alteromonadales</taxon>
        <taxon>Ferrimonadaceae</taxon>
        <taxon>Ferrimonas</taxon>
    </lineage>
</organism>
<dbReference type="GO" id="GO:0042910">
    <property type="term" value="F:xenobiotic transmembrane transporter activity"/>
    <property type="evidence" value="ECO:0007669"/>
    <property type="project" value="InterPro"/>
</dbReference>
<dbReference type="Proteomes" id="UP000184268">
    <property type="component" value="Unassembled WGS sequence"/>
</dbReference>
<dbReference type="EMBL" id="FQXG01000002">
    <property type="protein sequence ID" value="SHH19152.1"/>
    <property type="molecule type" value="Genomic_DNA"/>
</dbReference>
<feature type="transmembrane region" description="Helical" evidence="2">
    <location>
        <begin position="12"/>
        <end position="32"/>
    </location>
</feature>
<dbReference type="AlphaFoldDB" id="A0A1M5QYH3"/>
<feature type="transmembrane region" description="Helical" evidence="2">
    <location>
        <begin position="411"/>
        <end position="436"/>
    </location>
</feature>
<feature type="transmembrane region" description="Helical" evidence="2">
    <location>
        <begin position="120"/>
        <end position="145"/>
    </location>
</feature>
<gene>
    <name evidence="3" type="ORF">SAMN02745129_1413</name>
</gene>
<dbReference type="RefSeq" id="WP_067657939.1">
    <property type="nucleotide sequence ID" value="NZ_FQXG01000002.1"/>
</dbReference>
<feature type="transmembrane region" description="Helical" evidence="2">
    <location>
        <begin position="90"/>
        <end position="108"/>
    </location>
</feature>
<reference evidence="3 4" key="1">
    <citation type="submission" date="2016-11" db="EMBL/GenBank/DDBJ databases">
        <authorList>
            <person name="Jaros S."/>
            <person name="Januszkiewicz K."/>
            <person name="Wedrychowicz H."/>
        </authorList>
    </citation>
    <scope>NUCLEOTIDE SEQUENCE [LARGE SCALE GENOMIC DNA]</scope>
    <source>
        <strain evidence="3 4">DSM 16917</strain>
    </source>
</reference>
<dbReference type="InterPro" id="IPR050222">
    <property type="entry name" value="MATE_MdtK"/>
</dbReference>
<feature type="transmembrane region" description="Helical" evidence="2">
    <location>
        <begin position="184"/>
        <end position="207"/>
    </location>
</feature>
<keyword evidence="2" id="KW-1133">Transmembrane helix</keyword>
<dbReference type="Pfam" id="PF01554">
    <property type="entry name" value="MatE"/>
    <property type="match status" value="2"/>
</dbReference>
<dbReference type="STRING" id="299255.SAMN02745129_1413"/>
<feature type="transmembrane region" description="Helical" evidence="2">
    <location>
        <begin position="228"/>
        <end position="250"/>
    </location>
</feature>
<dbReference type="OrthoDB" id="9780160at2"/>
<feature type="transmembrane region" description="Helical" evidence="2">
    <location>
        <begin position="44"/>
        <end position="69"/>
    </location>
</feature>
<evidence type="ECO:0000256" key="1">
    <source>
        <dbReference type="ARBA" id="ARBA00022448"/>
    </source>
</evidence>
<feature type="transmembrane region" description="Helical" evidence="2">
    <location>
        <begin position="351"/>
        <end position="375"/>
    </location>
</feature>
<feature type="transmembrane region" description="Helical" evidence="2">
    <location>
        <begin position="387"/>
        <end position="405"/>
    </location>
</feature>
<name>A0A1M5QYH3_9GAMM</name>
<keyword evidence="2" id="KW-0812">Transmembrane</keyword>
<evidence type="ECO:0000313" key="4">
    <source>
        <dbReference type="Proteomes" id="UP000184268"/>
    </source>
</evidence>
<dbReference type="NCBIfam" id="TIGR00797">
    <property type="entry name" value="matE"/>
    <property type="match status" value="1"/>
</dbReference>
<feature type="transmembrane region" description="Helical" evidence="2">
    <location>
        <begin position="157"/>
        <end position="178"/>
    </location>
</feature>
<proteinExistence type="predicted"/>
<sequence>MNALIRLSLPLVLSQLVTMALVMTDVWMMSLLGTTELAAGGLGASVYTFVFLLAGSTVGCAANLIAIAYGERQHSPEAGDRKIRETIKGGLMLSLLLSVLLTLSFSLAPDALALAAQPQAAIELAMIYLDPLKWAMLPALLLLVLRGLTSAFGDTRSVLLMSLATVFLNVPISFVLAFGLDWGLAGLGAGTALSTWLVLTGYALWVFARPRYRLYGPWRHWNEYRPAAMLPLLAMGLPIALAAALELSLIYGGTLMAGTISIAALALHQILLQCLSFTWNISFGISQAAAILVGRDHGAGHRPGILAWSRHSLVLISAVSALLALLFVAWPEGIAALFNLDDGQGGSLTPLLASVIWVAALCFVVDAWQLLAINLLRGMKIVNSPTVLTAIGYWCVGLPVAWLLLPSLELVGIWLGIAAGLGATALLLLMQLLWVLSRRHPSSPVTPALA</sequence>
<dbReference type="PANTHER" id="PTHR43298:SF2">
    <property type="entry name" value="FMN_FAD EXPORTER YEEO-RELATED"/>
    <property type="match status" value="1"/>
</dbReference>
<protein>
    <submittedName>
        <fullName evidence="3">Multidrug resistance protein, MATE family</fullName>
    </submittedName>
</protein>
<dbReference type="GO" id="GO:0005886">
    <property type="term" value="C:plasma membrane"/>
    <property type="evidence" value="ECO:0007669"/>
    <property type="project" value="TreeGrafter"/>
</dbReference>
<feature type="transmembrane region" description="Helical" evidence="2">
    <location>
        <begin position="313"/>
        <end position="331"/>
    </location>
</feature>
<keyword evidence="4" id="KW-1185">Reference proteome</keyword>